<proteinExistence type="predicted"/>
<dbReference type="EMBL" id="BKAG01000020">
    <property type="protein sequence ID" value="GEP43672.1"/>
    <property type="molecule type" value="Genomic_DNA"/>
</dbReference>
<dbReference type="InterPro" id="IPR013766">
    <property type="entry name" value="Thioredoxin_domain"/>
</dbReference>
<feature type="domain" description="Thioredoxin" evidence="1">
    <location>
        <begin position="10"/>
        <end position="165"/>
    </location>
</feature>
<dbReference type="PANTHER" id="PTHR43640">
    <property type="entry name" value="OS07G0260300 PROTEIN"/>
    <property type="match status" value="1"/>
</dbReference>
<dbReference type="InterPro" id="IPR000866">
    <property type="entry name" value="AhpC/TSA"/>
</dbReference>
<dbReference type="PANTHER" id="PTHR43640:SF1">
    <property type="entry name" value="THIOREDOXIN-DEPENDENT PEROXIREDOXIN"/>
    <property type="match status" value="1"/>
</dbReference>
<dbReference type="Proteomes" id="UP000321577">
    <property type="component" value="Unassembled WGS sequence"/>
</dbReference>
<dbReference type="PROSITE" id="PS51352">
    <property type="entry name" value="THIOREDOXIN_2"/>
    <property type="match status" value="1"/>
</dbReference>
<comment type="caution">
    <text evidence="2">The sequence shown here is derived from an EMBL/GenBank/DDBJ whole genome shotgun (WGS) entry which is preliminary data.</text>
</comment>
<reference evidence="2 3" key="1">
    <citation type="submission" date="2019-07" db="EMBL/GenBank/DDBJ databases">
        <title>Whole genome shotgun sequence of Brevifollis gellanilyticus NBRC 108608.</title>
        <authorList>
            <person name="Hosoyama A."/>
            <person name="Uohara A."/>
            <person name="Ohji S."/>
            <person name="Ichikawa N."/>
        </authorList>
    </citation>
    <scope>NUCLEOTIDE SEQUENCE [LARGE SCALE GENOMIC DNA]</scope>
    <source>
        <strain evidence="2 3">NBRC 108608</strain>
    </source>
</reference>
<name>A0A512MAB1_9BACT</name>
<gene>
    <name evidence="2" type="ORF">BGE01nite_29630</name>
</gene>
<evidence type="ECO:0000259" key="1">
    <source>
        <dbReference type="PROSITE" id="PS51352"/>
    </source>
</evidence>
<dbReference type="RefSeq" id="WP_146851246.1">
    <property type="nucleotide sequence ID" value="NZ_BKAG01000020.1"/>
</dbReference>
<sequence length="187" mass="20350">MAETPSTRILPIGSRAPEFELPDSQGEVFNLDDVRGPRGLMVMFVCNHCPYVVHLAPALAELAKELETQGVGVVAINSNDAVKYPADAPEKMPEFVAKFGWSFPYLVDESQEVAKAYVAACTPDFYLFDGELKLTYCGQFDAARPKNSEPVTGKDLREAVKVMLAGEAPLVRQVPSTGCGIKWKPGV</sequence>
<accession>A0A512MAB1</accession>
<keyword evidence="3" id="KW-1185">Reference proteome</keyword>
<dbReference type="GO" id="GO:0016209">
    <property type="term" value="F:antioxidant activity"/>
    <property type="evidence" value="ECO:0007669"/>
    <property type="project" value="InterPro"/>
</dbReference>
<dbReference type="SUPFAM" id="SSF52833">
    <property type="entry name" value="Thioredoxin-like"/>
    <property type="match status" value="1"/>
</dbReference>
<dbReference type="InterPro" id="IPR047262">
    <property type="entry name" value="PRX-like1"/>
</dbReference>
<dbReference type="OrthoDB" id="9809746at2"/>
<evidence type="ECO:0000313" key="3">
    <source>
        <dbReference type="Proteomes" id="UP000321577"/>
    </source>
</evidence>
<dbReference type="Gene3D" id="3.40.30.10">
    <property type="entry name" value="Glutaredoxin"/>
    <property type="match status" value="1"/>
</dbReference>
<dbReference type="GO" id="GO:0016491">
    <property type="term" value="F:oxidoreductase activity"/>
    <property type="evidence" value="ECO:0007669"/>
    <property type="project" value="InterPro"/>
</dbReference>
<dbReference type="InterPro" id="IPR036249">
    <property type="entry name" value="Thioredoxin-like_sf"/>
</dbReference>
<dbReference type="CDD" id="cd02969">
    <property type="entry name" value="PRX_like1"/>
    <property type="match status" value="1"/>
</dbReference>
<protein>
    <submittedName>
        <fullName evidence="2">Thioredoxin family protein</fullName>
    </submittedName>
</protein>
<dbReference type="AlphaFoldDB" id="A0A512MAB1"/>
<organism evidence="2 3">
    <name type="scientific">Brevifollis gellanilyticus</name>
    <dbReference type="NCBI Taxonomy" id="748831"/>
    <lineage>
        <taxon>Bacteria</taxon>
        <taxon>Pseudomonadati</taxon>
        <taxon>Verrucomicrobiota</taxon>
        <taxon>Verrucomicrobiia</taxon>
        <taxon>Verrucomicrobiales</taxon>
        <taxon>Verrucomicrobiaceae</taxon>
    </lineage>
</organism>
<dbReference type="Pfam" id="PF00578">
    <property type="entry name" value="AhpC-TSA"/>
    <property type="match status" value="1"/>
</dbReference>
<evidence type="ECO:0000313" key="2">
    <source>
        <dbReference type="EMBL" id="GEP43672.1"/>
    </source>
</evidence>